<sequence length="137" mass="15059">MSTLVLTCTRHVSRASRKLGLVLTGRKPPSVPSLLASAPVVTERNNSLLLPLQHYCAVEERNRIIGAMTEDYEDEEGTVWRRTILLRGRRLPDPAPRRAGSLLSSFAYRSAVFSAETAAVEKVADTAAGYYNNLITS</sequence>
<organism evidence="1">
    <name type="scientific">Ananas comosus var. bracteatus</name>
    <name type="common">red pineapple</name>
    <dbReference type="NCBI Taxonomy" id="296719"/>
    <lineage>
        <taxon>Eukaryota</taxon>
        <taxon>Viridiplantae</taxon>
        <taxon>Streptophyta</taxon>
        <taxon>Embryophyta</taxon>
        <taxon>Tracheophyta</taxon>
        <taxon>Spermatophyta</taxon>
        <taxon>Magnoliopsida</taxon>
        <taxon>Liliopsida</taxon>
        <taxon>Poales</taxon>
        <taxon>Bromeliaceae</taxon>
        <taxon>Bromelioideae</taxon>
        <taxon>Ananas</taxon>
    </lineage>
</organism>
<evidence type="ECO:0000313" key="1">
    <source>
        <dbReference type="EMBL" id="CAD1823977.1"/>
    </source>
</evidence>
<gene>
    <name evidence="1" type="ORF">CB5_LOCUS7188</name>
</gene>
<dbReference type="EMBL" id="LR862143">
    <property type="protein sequence ID" value="CAD1823977.1"/>
    <property type="molecule type" value="Genomic_DNA"/>
</dbReference>
<name>A0A6V7NZI7_ANACO</name>
<proteinExistence type="predicted"/>
<dbReference type="AlphaFoldDB" id="A0A6V7NZI7"/>
<accession>A0A6V7NZI7</accession>
<reference evidence="1" key="1">
    <citation type="submission" date="2020-07" db="EMBL/GenBank/DDBJ databases">
        <authorList>
            <person name="Lin J."/>
        </authorList>
    </citation>
    <scope>NUCLEOTIDE SEQUENCE</scope>
</reference>
<protein>
    <submittedName>
        <fullName evidence="1">Uncharacterized protein</fullName>
    </submittedName>
</protein>